<evidence type="ECO:0000313" key="1">
    <source>
        <dbReference type="EMBL" id="MBT0666039.1"/>
    </source>
</evidence>
<protein>
    <submittedName>
        <fullName evidence="1">UPF0158 family protein</fullName>
    </submittedName>
</protein>
<dbReference type="Pfam" id="PF03682">
    <property type="entry name" value="UPF0158"/>
    <property type="match status" value="1"/>
</dbReference>
<evidence type="ECO:0000313" key="2">
    <source>
        <dbReference type="Proteomes" id="UP000811899"/>
    </source>
</evidence>
<organism evidence="1 2">
    <name type="scientific">Geoanaerobacter pelophilus</name>
    <dbReference type="NCBI Taxonomy" id="60036"/>
    <lineage>
        <taxon>Bacteria</taxon>
        <taxon>Pseudomonadati</taxon>
        <taxon>Thermodesulfobacteriota</taxon>
        <taxon>Desulfuromonadia</taxon>
        <taxon>Geobacterales</taxon>
        <taxon>Geobacteraceae</taxon>
        <taxon>Geoanaerobacter</taxon>
    </lineage>
</organism>
<dbReference type="EMBL" id="JAHCVJ010000008">
    <property type="protein sequence ID" value="MBT0666039.1"/>
    <property type="molecule type" value="Genomic_DNA"/>
</dbReference>
<comment type="caution">
    <text evidence="1">The sequence shown here is derived from an EMBL/GenBank/DDBJ whole genome shotgun (WGS) entry which is preliminary data.</text>
</comment>
<accession>A0AAW4LDF3</accession>
<dbReference type="AlphaFoldDB" id="A0AAW4LDF3"/>
<sequence>MGVLRDVDIIWDELLDAFENTDPDVVYILDRLSGEIYLVPSDYDDDQFWQDVAANSEQYLPIPGYDYGQERLLLYEFIQKVENAHLKEMLGRAYGGKIPYGKVEEILSFYPEEMDELESLRDSQLTRRVKQWLEEHDLYSPIDLTMDSYE</sequence>
<reference evidence="1 2" key="1">
    <citation type="submission" date="2021-05" db="EMBL/GenBank/DDBJ databases">
        <title>The draft genome of Geobacter pelophilus DSM 12255.</title>
        <authorList>
            <person name="Xu Z."/>
            <person name="Masuda Y."/>
            <person name="Itoh H."/>
            <person name="Senoo K."/>
        </authorList>
    </citation>
    <scope>NUCLEOTIDE SEQUENCE [LARGE SCALE GENOMIC DNA]</scope>
    <source>
        <strain evidence="1 2">DSM 12255</strain>
    </source>
</reference>
<dbReference type="InterPro" id="IPR005361">
    <property type="entry name" value="UPF0158"/>
</dbReference>
<name>A0AAW4LDF3_9BACT</name>
<keyword evidence="2" id="KW-1185">Reference proteome</keyword>
<gene>
    <name evidence="1" type="ORF">KI809_17135</name>
</gene>
<proteinExistence type="predicted"/>
<dbReference type="Proteomes" id="UP000811899">
    <property type="component" value="Unassembled WGS sequence"/>
</dbReference>